<dbReference type="InterPro" id="IPR029000">
    <property type="entry name" value="Cyclophilin-like_dom_sf"/>
</dbReference>
<comment type="caution">
    <text evidence="5">The sequence shown here is derived from an EMBL/GenBank/DDBJ whole genome shotgun (WGS) entry which is preliminary data.</text>
</comment>
<evidence type="ECO:0000313" key="5">
    <source>
        <dbReference type="EMBL" id="MFC3614503.1"/>
    </source>
</evidence>
<evidence type="ECO:0000256" key="3">
    <source>
        <dbReference type="ARBA" id="ARBA00022840"/>
    </source>
</evidence>
<dbReference type="InterPro" id="IPR010016">
    <property type="entry name" value="PxpB"/>
</dbReference>
<accession>A0ABV7TJC1</accession>
<sequence>MGSEPEKRMVGDGFPVIRSAGLDGMLVTFGDRVSEPANRAAIAFRDQIQAEAIAGVIETSTSLASAYLRFDLSQNTHEAIAARLQEIVAARDWFGVPLPEGRRLWRIPTVYGTELAPQLAETAELAGLDEAEAVRRLSTARVRVLTIGFAPGQPYLGPLEEAFDIPRQQGLTPTVPPGALVLAISQFVLFSNTAPTGWRHVGQTAFRCFRPDATEKFALNPGDEVIFESVTRADYDRVLGRNADGNGGAEVEEISA</sequence>
<name>A0ABV7TJC1_9RHOB</name>
<dbReference type="EMBL" id="JBHRXI010000010">
    <property type="protein sequence ID" value="MFC3614503.1"/>
    <property type="molecule type" value="Genomic_DNA"/>
</dbReference>
<organism evidence="5 6">
    <name type="scientific">Lutimaribacter marinistellae</name>
    <dbReference type="NCBI Taxonomy" id="1820329"/>
    <lineage>
        <taxon>Bacteria</taxon>
        <taxon>Pseudomonadati</taxon>
        <taxon>Pseudomonadota</taxon>
        <taxon>Alphaproteobacteria</taxon>
        <taxon>Rhodobacterales</taxon>
        <taxon>Roseobacteraceae</taxon>
        <taxon>Lutimaribacter</taxon>
    </lineage>
</organism>
<dbReference type="PANTHER" id="PTHR34698">
    <property type="entry name" value="5-OXOPROLINASE SUBUNIT B"/>
    <property type="match status" value="1"/>
</dbReference>
<dbReference type="SUPFAM" id="SSF50891">
    <property type="entry name" value="Cyclophilin-like"/>
    <property type="match status" value="1"/>
</dbReference>
<reference evidence="6" key="1">
    <citation type="journal article" date="2019" name="Int. J. Syst. Evol. Microbiol.">
        <title>The Global Catalogue of Microorganisms (GCM) 10K type strain sequencing project: providing services to taxonomists for standard genome sequencing and annotation.</title>
        <authorList>
            <consortium name="The Broad Institute Genomics Platform"/>
            <consortium name="The Broad Institute Genome Sequencing Center for Infectious Disease"/>
            <person name="Wu L."/>
            <person name="Ma J."/>
        </authorList>
    </citation>
    <scope>NUCLEOTIDE SEQUENCE [LARGE SCALE GENOMIC DNA]</scope>
    <source>
        <strain evidence="6">KCTC 42911</strain>
    </source>
</reference>
<dbReference type="Gene3D" id="2.40.100.10">
    <property type="entry name" value="Cyclophilin-like"/>
    <property type="match status" value="1"/>
</dbReference>
<dbReference type="Gene3D" id="3.30.1360.40">
    <property type="match status" value="1"/>
</dbReference>
<dbReference type="RefSeq" id="WP_386735760.1">
    <property type="nucleotide sequence ID" value="NZ_JBHRXI010000010.1"/>
</dbReference>
<keyword evidence="2 5" id="KW-0378">Hydrolase</keyword>
<protein>
    <submittedName>
        <fullName evidence="5">Allophanate hydrolase subunit 1</fullName>
    </submittedName>
</protein>
<evidence type="ECO:0000313" key="6">
    <source>
        <dbReference type="Proteomes" id="UP001595629"/>
    </source>
</evidence>
<dbReference type="Pfam" id="PF02682">
    <property type="entry name" value="CT_C_D"/>
    <property type="match status" value="1"/>
</dbReference>
<dbReference type="InterPro" id="IPR003833">
    <property type="entry name" value="CT_C_D"/>
</dbReference>
<evidence type="ECO:0000256" key="1">
    <source>
        <dbReference type="ARBA" id="ARBA00022741"/>
    </source>
</evidence>
<dbReference type="Proteomes" id="UP001595629">
    <property type="component" value="Unassembled WGS sequence"/>
</dbReference>
<feature type="domain" description="Carboxyltransferase" evidence="4">
    <location>
        <begin position="15"/>
        <end position="219"/>
    </location>
</feature>
<keyword evidence="1" id="KW-0547">Nucleotide-binding</keyword>
<keyword evidence="3" id="KW-0067">ATP-binding</keyword>
<evidence type="ECO:0000259" key="4">
    <source>
        <dbReference type="SMART" id="SM00796"/>
    </source>
</evidence>
<dbReference type="GO" id="GO:0016787">
    <property type="term" value="F:hydrolase activity"/>
    <property type="evidence" value="ECO:0007669"/>
    <property type="project" value="UniProtKB-KW"/>
</dbReference>
<keyword evidence="6" id="KW-1185">Reference proteome</keyword>
<dbReference type="SUPFAM" id="SSF160467">
    <property type="entry name" value="PH0987 N-terminal domain-like"/>
    <property type="match status" value="1"/>
</dbReference>
<evidence type="ECO:0000256" key="2">
    <source>
        <dbReference type="ARBA" id="ARBA00022801"/>
    </source>
</evidence>
<dbReference type="PANTHER" id="PTHR34698:SF2">
    <property type="entry name" value="5-OXOPROLINASE SUBUNIT B"/>
    <property type="match status" value="1"/>
</dbReference>
<dbReference type="SMART" id="SM00796">
    <property type="entry name" value="AHS1"/>
    <property type="match status" value="1"/>
</dbReference>
<proteinExistence type="predicted"/>
<gene>
    <name evidence="5" type="ORF">ACFORG_12075</name>
</gene>